<comment type="caution">
    <text evidence="2">The sequence shown here is derived from an EMBL/GenBank/DDBJ whole genome shotgun (WGS) entry which is preliminary data.</text>
</comment>
<reference evidence="2" key="2">
    <citation type="submission" date="2022-01" db="EMBL/GenBank/DDBJ databases">
        <authorList>
            <person name="Yamashiro T."/>
            <person name="Shiraishi A."/>
            <person name="Satake H."/>
            <person name="Nakayama K."/>
        </authorList>
    </citation>
    <scope>NUCLEOTIDE SEQUENCE</scope>
</reference>
<feature type="compositionally biased region" description="Acidic residues" evidence="1">
    <location>
        <begin position="186"/>
        <end position="202"/>
    </location>
</feature>
<accession>A0ABQ5G1A7</accession>
<organism evidence="2 3">
    <name type="scientific">Tanacetum coccineum</name>
    <dbReference type="NCBI Taxonomy" id="301880"/>
    <lineage>
        <taxon>Eukaryota</taxon>
        <taxon>Viridiplantae</taxon>
        <taxon>Streptophyta</taxon>
        <taxon>Embryophyta</taxon>
        <taxon>Tracheophyta</taxon>
        <taxon>Spermatophyta</taxon>
        <taxon>Magnoliopsida</taxon>
        <taxon>eudicotyledons</taxon>
        <taxon>Gunneridae</taxon>
        <taxon>Pentapetalae</taxon>
        <taxon>asterids</taxon>
        <taxon>campanulids</taxon>
        <taxon>Asterales</taxon>
        <taxon>Asteraceae</taxon>
        <taxon>Asteroideae</taxon>
        <taxon>Anthemideae</taxon>
        <taxon>Anthemidinae</taxon>
        <taxon>Tanacetum</taxon>
    </lineage>
</organism>
<feature type="compositionally biased region" description="Low complexity" evidence="1">
    <location>
        <begin position="169"/>
        <end position="179"/>
    </location>
</feature>
<name>A0ABQ5G1A7_9ASTR</name>
<reference evidence="2" key="1">
    <citation type="journal article" date="2022" name="Int. J. Mol. Sci.">
        <title>Draft Genome of Tanacetum Coccineum: Genomic Comparison of Closely Related Tanacetum-Family Plants.</title>
        <authorList>
            <person name="Yamashiro T."/>
            <person name="Shiraishi A."/>
            <person name="Nakayama K."/>
            <person name="Satake H."/>
        </authorList>
    </citation>
    <scope>NUCLEOTIDE SEQUENCE</scope>
</reference>
<evidence type="ECO:0000313" key="3">
    <source>
        <dbReference type="Proteomes" id="UP001151760"/>
    </source>
</evidence>
<dbReference type="EMBL" id="BQNB010017984">
    <property type="protein sequence ID" value="GJT69399.1"/>
    <property type="molecule type" value="Genomic_DNA"/>
</dbReference>
<feature type="compositionally biased region" description="Basic and acidic residues" evidence="1">
    <location>
        <begin position="203"/>
        <end position="214"/>
    </location>
</feature>
<keyword evidence="3" id="KW-1185">Reference proteome</keyword>
<sequence length="289" mass="32811">MTLLVATMLGLYNRNYHLIRQTNTFFLRNLNDDMYNWVIVKYGKPNSWTYSQFHSIADDVYTTFFEKCERELAEPEKAEAETAEPDRHITFLFNLDVPECSKKSDVQECSNMKEKEDQQDVHPGIVIVITSSSSELECSSTSELKCSSTLESTSFDDSTWSELSSYVSSYDESSSSDESGCLEKSEEIDEKDEQEDEIDEEAKDGKDDSHDELWSPKTIGTNTKNLISLKMKGASSNSTPSTKKLVKSSEPIRNCIIGLANNKTLEMIINKEFGVKKEEVKDQVKESKE</sequence>
<dbReference type="Proteomes" id="UP001151760">
    <property type="component" value="Unassembled WGS sequence"/>
</dbReference>
<feature type="region of interest" description="Disordered" evidence="1">
    <location>
        <begin position="169"/>
        <end position="219"/>
    </location>
</feature>
<gene>
    <name evidence="2" type="ORF">Tco_1028685</name>
</gene>
<evidence type="ECO:0000256" key="1">
    <source>
        <dbReference type="SAM" id="MobiDB-lite"/>
    </source>
</evidence>
<evidence type="ECO:0000313" key="2">
    <source>
        <dbReference type="EMBL" id="GJT69399.1"/>
    </source>
</evidence>
<protein>
    <submittedName>
        <fullName evidence="2">Uncharacterized protein</fullName>
    </submittedName>
</protein>
<proteinExistence type="predicted"/>